<feature type="domain" description="Transcription elongation factor GreA/GreB C-terminal" evidence="1">
    <location>
        <begin position="54"/>
        <end position="127"/>
    </location>
</feature>
<name>A0A4Q0XJH0_9FLAO</name>
<keyword evidence="2" id="KW-0251">Elongation factor</keyword>
<dbReference type="PANTHER" id="PTHR30437">
    <property type="entry name" value="TRANSCRIPTION ELONGATION FACTOR GREA"/>
    <property type="match status" value="1"/>
</dbReference>
<evidence type="ECO:0000259" key="1">
    <source>
        <dbReference type="Pfam" id="PF01272"/>
    </source>
</evidence>
<evidence type="ECO:0000313" key="2">
    <source>
        <dbReference type="EMBL" id="RXJ51421.1"/>
    </source>
</evidence>
<dbReference type="AlphaFoldDB" id="A0A4Q0XJH0"/>
<dbReference type="PANTHER" id="PTHR30437:SF5">
    <property type="entry name" value="REGULATOR OF NUCLEOSIDE DIPHOSPHATE KINASE"/>
    <property type="match status" value="1"/>
</dbReference>
<dbReference type="GO" id="GO:0006354">
    <property type="term" value="P:DNA-templated transcription elongation"/>
    <property type="evidence" value="ECO:0007669"/>
    <property type="project" value="TreeGrafter"/>
</dbReference>
<dbReference type="GO" id="GO:0032784">
    <property type="term" value="P:regulation of DNA-templated transcription elongation"/>
    <property type="evidence" value="ECO:0007669"/>
    <property type="project" value="InterPro"/>
</dbReference>
<organism evidence="2 3">
    <name type="scientific">Gelidibacter gilvus</name>
    <dbReference type="NCBI Taxonomy" id="59602"/>
    <lineage>
        <taxon>Bacteria</taxon>
        <taxon>Pseudomonadati</taxon>
        <taxon>Bacteroidota</taxon>
        <taxon>Flavobacteriia</taxon>
        <taxon>Flavobacteriales</taxon>
        <taxon>Flavobacteriaceae</taxon>
        <taxon>Gelidibacter</taxon>
    </lineage>
</organism>
<dbReference type="InterPro" id="IPR023459">
    <property type="entry name" value="Tscrpt_elong_fac_GreA/B_fam"/>
</dbReference>
<protein>
    <submittedName>
        <fullName evidence="2">Transcription elongation factor GreAB</fullName>
    </submittedName>
</protein>
<dbReference type="GO" id="GO:0003677">
    <property type="term" value="F:DNA binding"/>
    <property type="evidence" value="ECO:0007669"/>
    <property type="project" value="InterPro"/>
</dbReference>
<dbReference type="Gene3D" id="3.10.50.30">
    <property type="entry name" value="Transcription elongation factor, GreA/GreB, C-terminal domain"/>
    <property type="match status" value="1"/>
</dbReference>
<keyword evidence="2" id="KW-0648">Protein biosynthesis</keyword>
<dbReference type="Proteomes" id="UP000289792">
    <property type="component" value="Unassembled WGS sequence"/>
</dbReference>
<dbReference type="Pfam" id="PF01272">
    <property type="entry name" value="GreA_GreB"/>
    <property type="match status" value="1"/>
</dbReference>
<dbReference type="GO" id="GO:0070063">
    <property type="term" value="F:RNA polymerase binding"/>
    <property type="evidence" value="ECO:0007669"/>
    <property type="project" value="InterPro"/>
</dbReference>
<reference evidence="2 3" key="1">
    <citation type="submission" date="2019-01" db="EMBL/GenBank/DDBJ databases">
        <title>Genome sequence of the Antarctic species Gelidibacter gilvus ACAM 158(T).</title>
        <authorList>
            <person name="Bowman J.P."/>
        </authorList>
    </citation>
    <scope>NUCLEOTIDE SEQUENCE [LARGE SCALE GENOMIC DNA]</scope>
    <source>
        <strain evidence="2 3">IC158</strain>
    </source>
</reference>
<sequence length="137" mass="15449">MKYGKLILEKKEYVMIKRLLNLTNDYKDSTQKVSLTKFAKEMESAEILDDDKMPEDVVRINSEITIATKDGWSYTFQVVLPAESNNSQKKISLLLPMGAAVLGYAKNDSISWTFPGGDKDITILDVKQNNITKLNIA</sequence>
<dbReference type="RefSeq" id="WP_129016419.1">
    <property type="nucleotide sequence ID" value="NZ_SDDZ01000002.1"/>
</dbReference>
<comment type="caution">
    <text evidence="2">The sequence shown here is derived from an EMBL/GenBank/DDBJ whole genome shotgun (WGS) entry which is preliminary data.</text>
</comment>
<dbReference type="InterPro" id="IPR001437">
    <property type="entry name" value="Tscrpt_elong_fac_GreA/B_C"/>
</dbReference>
<accession>A0A4Q0XJH0</accession>
<proteinExistence type="predicted"/>
<evidence type="ECO:0000313" key="3">
    <source>
        <dbReference type="Proteomes" id="UP000289792"/>
    </source>
</evidence>
<keyword evidence="3" id="KW-1185">Reference proteome</keyword>
<dbReference type="GO" id="GO:0003746">
    <property type="term" value="F:translation elongation factor activity"/>
    <property type="evidence" value="ECO:0007669"/>
    <property type="project" value="UniProtKB-KW"/>
</dbReference>
<gene>
    <name evidence="2" type="ORF">ESZ48_06020</name>
</gene>
<dbReference type="SUPFAM" id="SSF54534">
    <property type="entry name" value="FKBP-like"/>
    <property type="match status" value="1"/>
</dbReference>
<dbReference type="EMBL" id="SDDZ01000002">
    <property type="protein sequence ID" value="RXJ51421.1"/>
    <property type="molecule type" value="Genomic_DNA"/>
</dbReference>
<dbReference type="InterPro" id="IPR036953">
    <property type="entry name" value="GreA/GreB_C_sf"/>
</dbReference>
<dbReference type="OrthoDB" id="192847at2"/>